<accession>A0A0C5RLU8</accession>
<organism evidence="2 3">
    <name type="scientific">Ureaplasma diversum</name>
    <dbReference type="NCBI Taxonomy" id="42094"/>
    <lineage>
        <taxon>Bacteria</taxon>
        <taxon>Bacillati</taxon>
        <taxon>Mycoplasmatota</taxon>
        <taxon>Mycoplasmoidales</taxon>
        <taxon>Mycoplasmoidaceae</taxon>
        <taxon>Ureaplasma</taxon>
    </lineage>
</organism>
<feature type="transmembrane region" description="Helical" evidence="1">
    <location>
        <begin position="32"/>
        <end position="54"/>
    </location>
</feature>
<keyword evidence="1" id="KW-0472">Membrane</keyword>
<sequence length="265" mass="29973">MINISFFNSGSRTYSQIEWDQRLKSKQFKYSLLSGAIGAFVFLIFCLITTFVMNKFAIVHNYTVLNFKTLDVSVGLYAAVGLASLLLFVFSIVLIFFRNIPKLATTIVFYIIDSICLSIIIGFVSLFVGYQSLLTAIGLSALVYVLLAITGFFISQKATRILRLIYIILSVAFLIVFLIVIILTFTAFRNSEGVLVAQLIISIIMLLVISISVVININNIKKQEIVADQKALAQLVAWNGFILYHSYSRLLYYLLYFFIKIKRIV</sequence>
<keyword evidence="1" id="KW-0812">Transmembrane</keyword>
<feature type="transmembrane region" description="Helical" evidence="1">
    <location>
        <begin position="194"/>
        <end position="215"/>
    </location>
</feature>
<dbReference type="Proteomes" id="UP000032261">
    <property type="component" value="Chromosome"/>
</dbReference>
<name>A0A0C5RLU8_9BACT</name>
<dbReference type="PATRIC" id="fig|42094.4.peg.400"/>
<gene>
    <name evidence="2" type="ORF">JM47_02040</name>
</gene>
<protein>
    <recommendedName>
        <fullName evidence="4">Inhibitor of apoptosis-promoting Bax1</fullName>
    </recommendedName>
</protein>
<feature type="transmembrane region" description="Helical" evidence="1">
    <location>
        <begin position="74"/>
        <end position="95"/>
    </location>
</feature>
<feature type="transmembrane region" description="Helical" evidence="1">
    <location>
        <begin position="107"/>
        <end position="127"/>
    </location>
</feature>
<evidence type="ECO:0000256" key="1">
    <source>
        <dbReference type="SAM" id="Phobius"/>
    </source>
</evidence>
<keyword evidence="1" id="KW-1133">Transmembrane helix</keyword>
<dbReference type="RefSeq" id="WP_208894771.1">
    <property type="nucleotide sequence ID" value="NZ_CP009770.1"/>
</dbReference>
<dbReference type="HOGENOM" id="CLU_1049475_0_0_14"/>
<feature type="transmembrane region" description="Helical" evidence="1">
    <location>
        <begin position="236"/>
        <end position="259"/>
    </location>
</feature>
<evidence type="ECO:0000313" key="3">
    <source>
        <dbReference type="Proteomes" id="UP000032261"/>
    </source>
</evidence>
<dbReference type="AlphaFoldDB" id="A0A0C5RLU8"/>
<feature type="transmembrane region" description="Helical" evidence="1">
    <location>
        <begin position="133"/>
        <end position="154"/>
    </location>
</feature>
<evidence type="ECO:0008006" key="4">
    <source>
        <dbReference type="Google" id="ProtNLM"/>
    </source>
</evidence>
<reference evidence="2 3" key="1">
    <citation type="journal article" date="2015" name="Genome Announc.">
        <title>Genome Sequence of Ureaplasma diversum Strain ATCC 49782.</title>
        <authorList>
            <person name="Marques L.M."/>
            <person name="Guimaraes A.M."/>
            <person name="Martins H.B."/>
            <person name="Rezende I.S."/>
            <person name="Barbosa M.S."/>
            <person name="Campos G.B."/>
            <person name="do Nascimento N.C."/>
            <person name="Dos Santos A.P."/>
            <person name="Amorim A.T."/>
            <person name="Santos V.M."/>
            <person name="Messick J.B."/>
            <person name="Timenetsky J."/>
        </authorList>
    </citation>
    <scope>NUCLEOTIDE SEQUENCE [LARGE SCALE GENOMIC DNA]</scope>
    <source>
        <strain evidence="2 3">ATCC 49782</strain>
    </source>
</reference>
<feature type="transmembrane region" description="Helical" evidence="1">
    <location>
        <begin position="166"/>
        <end position="188"/>
    </location>
</feature>
<proteinExistence type="predicted"/>
<dbReference type="KEGG" id="ude:JM47_02040"/>
<evidence type="ECO:0000313" key="2">
    <source>
        <dbReference type="EMBL" id="AJQ45367.1"/>
    </source>
</evidence>
<dbReference type="EMBL" id="CP009770">
    <property type="protein sequence ID" value="AJQ45367.1"/>
    <property type="molecule type" value="Genomic_DNA"/>
</dbReference>